<keyword evidence="4" id="KW-1185">Reference proteome</keyword>
<dbReference type="OrthoDB" id="249099at2759"/>
<dbReference type="InterPro" id="IPR000182">
    <property type="entry name" value="GNAT_dom"/>
</dbReference>
<name>A0A250X6M2_9CHLO</name>
<evidence type="ECO:0000313" key="4">
    <source>
        <dbReference type="Proteomes" id="UP000232323"/>
    </source>
</evidence>
<feature type="region of interest" description="Disordered" evidence="1">
    <location>
        <begin position="290"/>
        <end position="341"/>
    </location>
</feature>
<sequence>MQISNHLSCKELLPRSYTSTSKSARLRCRRRLKPIEASLNLNYRTCTPDDVPAVAALCGEAFGSGNFPGIDSSALHDLEKQYAVAVEREIMAKLPQALRRKAQSGLEHREYRLRRRMIQMRALLSELKGEPAVYPVTEGPSELRTILNWKKGRLFRCILAIDPDRENTTAGCVSISLLRAEAALPPPFPSSSPLRCYISNMAVSEKYRRKGLALSLLNECERTGRLWGYDSVWLHVGVMNTAAQALYRKAGFKVVNEGFALAGPLRQILLSKDLTTDSVVAADFRIRSKSDESSSSDSREVSSSSRSDSREVSSSSSDSTGGSSCSASSGGAACGPATEMQGRGNNALFEEAVDPTTSQSATATLVASEAPVGSILVAPVSTVDETSSLLLSGSKSCMQSSILAQGDNAGELSESISITAGVDLSNIELRNKSAAERTFKWELAGEGKALASKS</sequence>
<dbReference type="InterPro" id="IPR016181">
    <property type="entry name" value="Acyl_CoA_acyltransferase"/>
</dbReference>
<reference evidence="3 4" key="1">
    <citation type="submission" date="2017-08" db="EMBL/GenBank/DDBJ databases">
        <title>Acidophilic green algal genome provides insights into adaptation to an acidic environment.</title>
        <authorList>
            <person name="Hirooka S."/>
            <person name="Hirose Y."/>
            <person name="Kanesaki Y."/>
            <person name="Higuchi S."/>
            <person name="Fujiwara T."/>
            <person name="Onuma R."/>
            <person name="Era A."/>
            <person name="Ohbayashi R."/>
            <person name="Uzuka A."/>
            <person name="Nozaki H."/>
            <person name="Yoshikawa H."/>
            <person name="Miyagishima S.Y."/>
        </authorList>
    </citation>
    <scope>NUCLEOTIDE SEQUENCE [LARGE SCALE GENOMIC DNA]</scope>
    <source>
        <strain evidence="3 4">NIES-2499</strain>
    </source>
</reference>
<dbReference type="Pfam" id="PF00583">
    <property type="entry name" value="Acetyltransf_1"/>
    <property type="match status" value="1"/>
</dbReference>
<dbReference type="GO" id="GO:0007064">
    <property type="term" value="P:mitotic sister chromatid cohesion"/>
    <property type="evidence" value="ECO:0007669"/>
    <property type="project" value="TreeGrafter"/>
</dbReference>
<proteinExistence type="predicted"/>
<dbReference type="InterPro" id="IPR051556">
    <property type="entry name" value="N-term/lysine_N-AcTrnsfr"/>
</dbReference>
<evidence type="ECO:0000256" key="1">
    <source>
        <dbReference type="SAM" id="MobiDB-lite"/>
    </source>
</evidence>
<organism evidence="3 4">
    <name type="scientific">Chlamydomonas eustigma</name>
    <dbReference type="NCBI Taxonomy" id="1157962"/>
    <lineage>
        <taxon>Eukaryota</taxon>
        <taxon>Viridiplantae</taxon>
        <taxon>Chlorophyta</taxon>
        <taxon>core chlorophytes</taxon>
        <taxon>Chlorophyceae</taxon>
        <taxon>CS clade</taxon>
        <taxon>Chlamydomonadales</taxon>
        <taxon>Chlamydomonadaceae</taxon>
        <taxon>Chlamydomonas</taxon>
    </lineage>
</organism>
<dbReference type="EMBL" id="BEGY01000035">
    <property type="protein sequence ID" value="GAX78717.1"/>
    <property type="molecule type" value="Genomic_DNA"/>
</dbReference>
<dbReference type="PROSITE" id="PS51186">
    <property type="entry name" value="GNAT"/>
    <property type="match status" value="1"/>
</dbReference>
<dbReference type="PANTHER" id="PTHR42919:SF20">
    <property type="entry name" value="GCN5-RELATED N-ACETYLTRANSFERASE 10, CHLOROPLASTIC"/>
    <property type="match status" value="1"/>
</dbReference>
<dbReference type="SUPFAM" id="SSF55729">
    <property type="entry name" value="Acyl-CoA N-acyltransferases (Nat)"/>
    <property type="match status" value="1"/>
</dbReference>
<feature type="domain" description="N-acetyltransferase" evidence="2">
    <location>
        <begin position="106"/>
        <end position="275"/>
    </location>
</feature>
<dbReference type="Gene3D" id="3.40.630.30">
    <property type="match status" value="1"/>
</dbReference>
<feature type="compositionally biased region" description="Basic and acidic residues" evidence="1">
    <location>
        <begin position="290"/>
        <end position="300"/>
    </location>
</feature>
<accession>A0A250X6M2</accession>
<evidence type="ECO:0000313" key="3">
    <source>
        <dbReference type="EMBL" id="GAX78717.1"/>
    </source>
</evidence>
<evidence type="ECO:0000259" key="2">
    <source>
        <dbReference type="PROSITE" id="PS51186"/>
    </source>
</evidence>
<dbReference type="AlphaFoldDB" id="A0A250X6M2"/>
<dbReference type="GO" id="GO:0008080">
    <property type="term" value="F:N-acetyltransferase activity"/>
    <property type="evidence" value="ECO:0007669"/>
    <property type="project" value="TreeGrafter"/>
</dbReference>
<dbReference type="CDD" id="cd04301">
    <property type="entry name" value="NAT_SF"/>
    <property type="match status" value="1"/>
</dbReference>
<gene>
    <name evidence="3" type="ORF">CEUSTIGMA_g6155.t1</name>
</gene>
<comment type="caution">
    <text evidence="3">The sequence shown here is derived from an EMBL/GenBank/DDBJ whole genome shotgun (WGS) entry which is preliminary data.</text>
</comment>
<dbReference type="PANTHER" id="PTHR42919">
    <property type="entry name" value="N-ALPHA-ACETYLTRANSFERASE"/>
    <property type="match status" value="1"/>
</dbReference>
<protein>
    <recommendedName>
        <fullName evidence="2">N-acetyltransferase domain-containing protein</fullName>
    </recommendedName>
</protein>
<dbReference type="Proteomes" id="UP000232323">
    <property type="component" value="Unassembled WGS sequence"/>
</dbReference>
<dbReference type="GO" id="GO:0031415">
    <property type="term" value="C:NatA complex"/>
    <property type="evidence" value="ECO:0007669"/>
    <property type="project" value="TreeGrafter"/>
</dbReference>
<feature type="compositionally biased region" description="Low complexity" evidence="1">
    <location>
        <begin position="301"/>
        <end position="331"/>
    </location>
</feature>